<dbReference type="Proteomes" id="UP000287033">
    <property type="component" value="Unassembled WGS sequence"/>
</dbReference>
<comment type="caution">
    <text evidence="13">The sequence shown here is derived from an EMBL/GenBank/DDBJ whole genome shotgun (WGS) entry which is preliminary data.</text>
</comment>
<keyword evidence="5 11" id="KW-1133">Transmembrane helix</keyword>
<dbReference type="GO" id="GO:0006955">
    <property type="term" value="P:immune response"/>
    <property type="evidence" value="ECO:0007669"/>
    <property type="project" value="TreeGrafter"/>
</dbReference>
<dbReference type="PANTHER" id="PTHR25466:SF14">
    <property type="entry name" value="BUTYROPHILIN SUBFAMILY 2 MEMBER A2-LIKE-RELATED"/>
    <property type="match status" value="1"/>
</dbReference>
<dbReference type="GO" id="GO:0031295">
    <property type="term" value="P:T cell costimulation"/>
    <property type="evidence" value="ECO:0007669"/>
    <property type="project" value="TreeGrafter"/>
</dbReference>
<keyword evidence="14" id="KW-1185">Reference proteome</keyword>
<evidence type="ECO:0000256" key="3">
    <source>
        <dbReference type="ARBA" id="ARBA00022692"/>
    </source>
</evidence>
<feature type="signal peptide" evidence="12">
    <location>
        <begin position="1"/>
        <end position="25"/>
    </location>
</feature>
<dbReference type="InterPro" id="IPR013783">
    <property type="entry name" value="Ig-like_fold"/>
</dbReference>
<evidence type="ECO:0000256" key="7">
    <source>
        <dbReference type="ARBA" id="ARBA00023157"/>
    </source>
</evidence>
<dbReference type="EMBL" id="BEZZ01000715">
    <property type="protein sequence ID" value="GCC35557.1"/>
    <property type="molecule type" value="Genomic_DNA"/>
</dbReference>
<keyword evidence="4 12" id="KW-0732">Signal</keyword>
<protein>
    <recommendedName>
        <fullName evidence="15">Ig-like domain-containing protein</fullName>
    </recommendedName>
</protein>
<keyword evidence="10" id="KW-0393">Immunoglobulin domain</keyword>
<accession>A0A401SYS8</accession>
<proteinExistence type="predicted"/>
<evidence type="ECO:0000256" key="6">
    <source>
        <dbReference type="ARBA" id="ARBA00023136"/>
    </source>
</evidence>
<feature type="chain" id="PRO_5019109064" description="Ig-like domain-containing protein" evidence="12">
    <location>
        <begin position="26"/>
        <end position="277"/>
    </location>
</feature>
<evidence type="ECO:0000256" key="8">
    <source>
        <dbReference type="ARBA" id="ARBA00023170"/>
    </source>
</evidence>
<evidence type="ECO:0008006" key="15">
    <source>
        <dbReference type="Google" id="ProtNLM"/>
    </source>
</evidence>
<dbReference type="GO" id="GO:0071222">
    <property type="term" value="P:cellular response to lipopolysaccharide"/>
    <property type="evidence" value="ECO:0007669"/>
    <property type="project" value="TreeGrafter"/>
</dbReference>
<dbReference type="GO" id="GO:0007166">
    <property type="term" value="P:cell surface receptor signaling pathway"/>
    <property type="evidence" value="ECO:0007669"/>
    <property type="project" value="TreeGrafter"/>
</dbReference>
<evidence type="ECO:0000256" key="2">
    <source>
        <dbReference type="ARBA" id="ARBA00022475"/>
    </source>
</evidence>
<gene>
    <name evidence="13" type="ORF">chiPu_0014042</name>
</gene>
<evidence type="ECO:0000256" key="9">
    <source>
        <dbReference type="ARBA" id="ARBA00023180"/>
    </source>
</evidence>
<evidence type="ECO:0000256" key="12">
    <source>
        <dbReference type="SAM" id="SignalP"/>
    </source>
</evidence>
<evidence type="ECO:0000256" key="10">
    <source>
        <dbReference type="ARBA" id="ARBA00023319"/>
    </source>
</evidence>
<evidence type="ECO:0000256" key="4">
    <source>
        <dbReference type="ARBA" id="ARBA00022729"/>
    </source>
</evidence>
<feature type="transmembrane region" description="Helical" evidence="11">
    <location>
        <begin position="239"/>
        <end position="261"/>
    </location>
</feature>
<evidence type="ECO:0000313" key="13">
    <source>
        <dbReference type="EMBL" id="GCC35557.1"/>
    </source>
</evidence>
<keyword evidence="6 11" id="KW-0472">Membrane</keyword>
<dbReference type="SUPFAM" id="SSF48726">
    <property type="entry name" value="Immunoglobulin"/>
    <property type="match status" value="1"/>
</dbReference>
<dbReference type="PANTHER" id="PTHR25466">
    <property type="entry name" value="T-LYMPHOCYTE ACTIVATION ANTIGEN"/>
    <property type="match status" value="1"/>
</dbReference>
<evidence type="ECO:0000256" key="11">
    <source>
        <dbReference type="SAM" id="Phobius"/>
    </source>
</evidence>
<dbReference type="GO" id="GO:0009897">
    <property type="term" value="C:external side of plasma membrane"/>
    <property type="evidence" value="ECO:0007669"/>
    <property type="project" value="TreeGrafter"/>
</dbReference>
<sequence length="277" mass="31234">MATYCFPKILYIIVIVFCPSSITNNSFITLDCNSPLTGIHNHRIVLVCEYKSHWEKNCNISWNFNVNSHSTEIPCTSDNETTGQKQKRCVTDYKKVSLIIEKSEIVDEGNYQIFINCGPGGYKYKNVQLLIHAPYTVLQVSKRIEGGEKGLSCTTLGYPLEKPHWKNENGTNLAANLSVTQTKDKLFNITTYIPVIGELCTINYSCSLCYKNSCISTRLECPNNETFSQSKEEKIRTIFGIHLSLGLIIVLLILLALLVAFSSSKFFKIMQTEDGLE</sequence>
<keyword evidence="7" id="KW-1015">Disulfide bond</keyword>
<dbReference type="InterPro" id="IPR051713">
    <property type="entry name" value="T-cell_Activation_Regulation"/>
</dbReference>
<reference evidence="13 14" key="1">
    <citation type="journal article" date="2018" name="Nat. Ecol. Evol.">
        <title>Shark genomes provide insights into elasmobranch evolution and the origin of vertebrates.</title>
        <authorList>
            <person name="Hara Y"/>
            <person name="Yamaguchi K"/>
            <person name="Onimaru K"/>
            <person name="Kadota M"/>
            <person name="Koyanagi M"/>
            <person name="Keeley SD"/>
            <person name="Tatsumi K"/>
            <person name="Tanaka K"/>
            <person name="Motone F"/>
            <person name="Kageyama Y"/>
            <person name="Nozu R"/>
            <person name="Adachi N"/>
            <person name="Nishimura O"/>
            <person name="Nakagawa R"/>
            <person name="Tanegashima C"/>
            <person name="Kiyatake I"/>
            <person name="Matsumoto R"/>
            <person name="Murakumo K"/>
            <person name="Nishida K"/>
            <person name="Terakita A"/>
            <person name="Kuratani S"/>
            <person name="Sato K"/>
            <person name="Hyodo S Kuraku.S."/>
        </authorList>
    </citation>
    <scope>NUCLEOTIDE SEQUENCE [LARGE SCALE GENOMIC DNA]</scope>
</reference>
<dbReference type="AlphaFoldDB" id="A0A401SYS8"/>
<dbReference type="InterPro" id="IPR036179">
    <property type="entry name" value="Ig-like_dom_sf"/>
</dbReference>
<dbReference type="GO" id="GO:0042130">
    <property type="term" value="P:negative regulation of T cell proliferation"/>
    <property type="evidence" value="ECO:0007669"/>
    <property type="project" value="TreeGrafter"/>
</dbReference>
<name>A0A401SYS8_CHIPU</name>
<keyword evidence="2" id="KW-1003">Cell membrane</keyword>
<comment type="subcellular location">
    <subcellularLocation>
        <location evidence="1">Cell membrane</location>
        <topology evidence="1">Single-pass type I membrane protein</topology>
    </subcellularLocation>
</comment>
<dbReference type="GO" id="GO:0042102">
    <property type="term" value="P:positive regulation of T cell proliferation"/>
    <property type="evidence" value="ECO:0007669"/>
    <property type="project" value="TreeGrafter"/>
</dbReference>
<dbReference type="OMA" id="CISTRLE"/>
<dbReference type="OrthoDB" id="9942764at2759"/>
<evidence type="ECO:0000256" key="5">
    <source>
        <dbReference type="ARBA" id="ARBA00022989"/>
    </source>
</evidence>
<dbReference type="Gene3D" id="2.60.40.10">
    <property type="entry name" value="Immunoglobulins"/>
    <property type="match status" value="2"/>
</dbReference>
<keyword evidence="9" id="KW-0325">Glycoprotein</keyword>
<evidence type="ECO:0000256" key="1">
    <source>
        <dbReference type="ARBA" id="ARBA00004251"/>
    </source>
</evidence>
<organism evidence="13 14">
    <name type="scientific">Chiloscyllium punctatum</name>
    <name type="common">Brownbanded bambooshark</name>
    <name type="synonym">Hemiscyllium punctatum</name>
    <dbReference type="NCBI Taxonomy" id="137246"/>
    <lineage>
        <taxon>Eukaryota</taxon>
        <taxon>Metazoa</taxon>
        <taxon>Chordata</taxon>
        <taxon>Craniata</taxon>
        <taxon>Vertebrata</taxon>
        <taxon>Chondrichthyes</taxon>
        <taxon>Elasmobranchii</taxon>
        <taxon>Galeomorphii</taxon>
        <taxon>Galeoidea</taxon>
        <taxon>Orectolobiformes</taxon>
        <taxon>Hemiscylliidae</taxon>
        <taxon>Chiloscyllium</taxon>
    </lineage>
</organism>
<keyword evidence="8" id="KW-0675">Receptor</keyword>
<keyword evidence="3 11" id="KW-0812">Transmembrane</keyword>
<evidence type="ECO:0000313" key="14">
    <source>
        <dbReference type="Proteomes" id="UP000287033"/>
    </source>
</evidence>